<feature type="compositionally biased region" description="Acidic residues" evidence="23">
    <location>
        <begin position="206"/>
        <end position="215"/>
    </location>
</feature>
<dbReference type="GO" id="GO:0031624">
    <property type="term" value="F:ubiquitin conjugating enzyme binding"/>
    <property type="evidence" value="ECO:0007669"/>
    <property type="project" value="TreeGrafter"/>
</dbReference>
<dbReference type="AlphaFoldDB" id="A0A8T3E9F1"/>
<evidence type="ECO:0000256" key="12">
    <source>
        <dbReference type="ARBA" id="ARBA00022824"/>
    </source>
</evidence>
<evidence type="ECO:0000256" key="15">
    <source>
        <dbReference type="ARBA" id="ARBA00023136"/>
    </source>
</evidence>
<feature type="region of interest" description="Disordered" evidence="23">
    <location>
        <begin position="159"/>
        <end position="262"/>
    </location>
</feature>
<dbReference type="Pfam" id="PF19332">
    <property type="entry name" value="RNF180_C"/>
    <property type="match status" value="1"/>
</dbReference>
<dbReference type="InterPro" id="IPR001841">
    <property type="entry name" value="Znf_RING"/>
</dbReference>
<dbReference type="OrthoDB" id="6105938at2759"/>
<dbReference type="InterPro" id="IPR017907">
    <property type="entry name" value="Znf_RING_CS"/>
</dbReference>
<evidence type="ECO:0000256" key="7">
    <source>
        <dbReference type="ARBA" id="ARBA00022679"/>
    </source>
</evidence>
<dbReference type="Proteomes" id="UP000829720">
    <property type="component" value="Unassembled WGS sequence"/>
</dbReference>
<name>A0A8T3E9F1_9TELE</name>
<dbReference type="GO" id="GO:0000209">
    <property type="term" value="P:protein polyubiquitination"/>
    <property type="evidence" value="ECO:0007669"/>
    <property type="project" value="InterPro"/>
</dbReference>
<dbReference type="SUPFAM" id="SSF57850">
    <property type="entry name" value="RING/U-box"/>
    <property type="match status" value="1"/>
</dbReference>
<feature type="transmembrane region" description="Helical" evidence="24">
    <location>
        <begin position="428"/>
        <end position="452"/>
    </location>
</feature>
<dbReference type="FunFam" id="3.30.40.10:FF:000316">
    <property type="entry name" value="E3 ubiquitin-protein ligase RNF180"/>
    <property type="match status" value="1"/>
</dbReference>
<comment type="catalytic activity">
    <reaction evidence="1">
        <text>S-ubiquitinyl-[E2 ubiquitin-conjugating enzyme]-L-cysteine + [acceptor protein]-L-lysine = [E2 ubiquitin-conjugating enzyme]-L-cysteine + N(6)-ubiquitinyl-[acceptor protein]-L-lysine.</text>
        <dbReference type="EC" id="2.3.2.27"/>
    </reaction>
</comment>
<evidence type="ECO:0000256" key="19">
    <source>
        <dbReference type="ARBA" id="ARBA00067421"/>
    </source>
</evidence>
<gene>
    <name evidence="26" type="ORF">AGOR_G00010910</name>
</gene>
<evidence type="ECO:0000256" key="10">
    <source>
        <dbReference type="ARBA" id="ARBA00022771"/>
    </source>
</evidence>
<dbReference type="GO" id="GO:0005635">
    <property type="term" value="C:nuclear envelope"/>
    <property type="evidence" value="ECO:0007669"/>
    <property type="project" value="UniProtKB-SubCell"/>
</dbReference>
<keyword evidence="6" id="KW-0597">Phosphoprotein</keyword>
<dbReference type="PROSITE" id="PS00518">
    <property type="entry name" value="ZF_RING_1"/>
    <property type="match status" value="1"/>
</dbReference>
<evidence type="ECO:0000256" key="14">
    <source>
        <dbReference type="ARBA" id="ARBA00022989"/>
    </source>
</evidence>
<dbReference type="PROSITE" id="PS50089">
    <property type="entry name" value="ZF_RING_2"/>
    <property type="match status" value="1"/>
</dbReference>
<dbReference type="PANTHER" id="PTHR46717">
    <property type="entry name" value="E3 UBIQUITIN-PROTEIN LIGASE RNF180"/>
    <property type="match status" value="1"/>
</dbReference>
<evidence type="ECO:0000256" key="24">
    <source>
        <dbReference type="SAM" id="Phobius"/>
    </source>
</evidence>
<dbReference type="InterPro" id="IPR033263">
    <property type="entry name" value="RNF180"/>
</dbReference>
<keyword evidence="8 24" id="KW-0812">Transmembrane</keyword>
<feature type="region of interest" description="Disordered" evidence="23">
    <location>
        <begin position="106"/>
        <end position="147"/>
    </location>
</feature>
<dbReference type="EC" id="2.3.2.27" evidence="5"/>
<evidence type="ECO:0000256" key="8">
    <source>
        <dbReference type="ARBA" id="ARBA00022692"/>
    </source>
</evidence>
<proteinExistence type="predicted"/>
<dbReference type="Gene3D" id="3.30.40.10">
    <property type="entry name" value="Zinc/RING finger domain, C3HC4 (zinc finger)"/>
    <property type="match status" value="1"/>
</dbReference>
<keyword evidence="10 22" id="KW-0863">Zinc-finger</keyword>
<feature type="domain" description="RING-type" evidence="25">
    <location>
        <begin position="295"/>
        <end position="337"/>
    </location>
</feature>
<dbReference type="GO" id="GO:0061630">
    <property type="term" value="F:ubiquitin protein ligase activity"/>
    <property type="evidence" value="ECO:0007669"/>
    <property type="project" value="UniProtKB-EC"/>
</dbReference>
<dbReference type="Pfam" id="PF13639">
    <property type="entry name" value="zf-RING_2"/>
    <property type="match status" value="1"/>
</dbReference>
<keyword evidence="15 24" id="KW-0472">Membrane</keyword>
<keyword evidence="16" id="KW-0539">Nucleus</keyword>
<evidence type="ECO:0000313" key="26">
    <source>
        <dbReference type="EMBL" id="KAI1904946.1"/>
    </source>
</evidence>
<dbReference type="SMART" id="SM00184">
    <property type="entry name" value="RING"/>
    <property type="match status" value="1"/>
</dbReference>
<keyword evidence="12" id="KW-0256">Endoplasmic reticulum</keyword>
<accession>A0A8T3E9F1</accession>
<keyword evidence="14 24" id="KW-1133">Transmembrane helix</keyword>
<evidence type="ECO:0000256" key="22">
    <source>
        <dbReference type="PROSITE-ProRule" id="PRU00175"/>
    </source>
</evidence>
<dbReference type="GO" id="GO:0008270">
    <property type="term" value="F:zinc ion binding"/>
    <property type="evidence" value="ECO:0007669"/>
    <property type="project" value="UniProtKB-KW"/>
</dbReference>
<evidence type="ECO:0000256" key="16">
    <source>
        <dbReference type="ARBA" id="ARBA00023242"/>
    </source>
</evidence>
<keyword evidence="9" id="KW-0479">Metal-binding</keyword>
<comment type="subcellular location">
    <subcellularLocation>
        <location evidence="3">Endoplasmic reticulum membrane</location>
        <topology evidence="3">Single-pass membrane protein</topology>
    </subcellularLocation>
    <subcellularLocation>
        <location evidence="2">Nucleus envelope</location>
    </subcellularLocation>
</comment>
<evidence type="ECO:0000256" key="1">
    <source>
        <dbReference type="ARBA" id="ARBA00000900"/>
    </source>
</evidence>
<dbReference type="CDD" id="cd16554">
    <property type="entry name" value="RING-HC_RNF180"/>
    <property type="match status" value="1"/>
</dbReference>
<comment type="subunit">
    <text evidence="18">Interacts with ZIC2.</text>
</comment>
<dbReference type="GO" id="GO:0005789">
    <property type="term" value="C:endoplasmic reticulum membrane"/>
    <property type="evidence" value="ECO:0007669"/>
    <property type="project" value="UniProtKB-SubCell"/>
</dbReference>
<dbReference type="GO" id="GO:0042415">
    <property type="term" value="P:norepinephrine metabolic process"/>
    <property type="evidence" value="ECO:0007669"/>
    <property type="project" value="TreeGrafter"/>
</dbReference>
<evidence type="ECO:0000256" key="18">
    <source>
        <dbReference type="ARBA" id="ARBA00062709"/>
    </source>
</evidence>
<keyword evidence="27" id="KW-1185">Reference proteome</keyword>
<comment type="function">
    <text evidence="17">E3 ubiquitin-protein ligase which promotes polyubiquitination and degradation by the proteasome pathway of ZIC2.</text>
</comment>
<dbReference type="GO" id="GO:0042428">
    <property type="term" value="P:serotonin metabolic process"/>
    <property type="evidence" value="ECO:0007669"/>
    <property type="project" value="TreeGrafter"/>
</dbReference>
<keyword evidence="13" id="KW-0862">Zinc</keyword>
<evidence type="ECO:0000256" key="6">
    <source>
        <dbReference type="ARBA" id="ARBA00022553"/>
    </source>
</evidence>
<keyword evidence="7" id="KW-0808">Transferase</keyword>
<evidence type="ECO:0000256" key="17">
    <source>
        <dbReference type="ARBA" id="ARBA00058659"/>
    </source>
</evidence>
<evidence type="ECO:0000256" key="9">
    <source>
        <dbReference type="ARBA" id="ARBA00022723"/>
    </source>
</evidence>
<evidence type="ECO:0000259" key="25">
    <source>
        <dbReference type="PROSITE" id="PS50089"/>
    </source>
</evidence>
<dbReference type="InterPro" id="IPR013083">
    <property type="entry name" value="Znf_RING/FYVE/PHD"/>
</dbReference>
<evidence type="ECO:0000256" key="23">
    <source>
        <dbReference type="SAM" id="MobiDB-lite"/>
    </source>
</evidence>
<evidence type="ECO:0000256" key="2">
    <source>
        <dbReference type="ARBA" id="ARBA00004259"/>
    </source>
</evidence>
<feature type="compositionally biased region" description="Basic residues" evidence="23">
    <location>
        <begin position="240"/>
        <end position="259"/>
    </location>
</feature>
<sequence length="455" mass="51677">METTSQSVLRCRKCRKYVVDAASLLPINTVGELVPECRIWHVDFDALPAWILASVHQSHWTSGRLSCQHCGARLGGFNFISHSKCPCGRDLTVHLCKSRLDQDHSWPAAASRSKRGSHVARRLAGPQRRPTGAAAREASSTVTDTSSDLGQMIAALGEQPNEMNNSPSHPRPTAASQPELEDRLEATSIREVCTLRRRHPSQTSTEEGEDSEDEREGQVRPLGSLPLDEPSVTPVVQARLSKRERNRLKSQRRKQRRRERWIQSRLQEHTQSLLGNVTSSEDEDVQEADREGFTCAVCLDVYFSPYMCQPCRHIFCEPCLRTLAKNRPASTPCPLCRTLITHVLFQKELNHTTKTFFPKLYESRKQNFQKATCARWPLPSTRKLFHIFGGLRRQNSPAGRQLFPHGGYGLGVLDMMNSYGWRVDVDMMIIYMHSVNWILGLSACCFLCYLFFSYF</sequence>
<evidence type="ECO:0000256" key="13">
    <source>
        <dbReference type="ARBA" id="ARBA00022833"/>
    </source>
</evidence>
<evidence type="ECO:0000256" key="20">
    <source>
        <dbReference type="ARBA" id="ARBA00079826"/>
    </source>
</evidence>
<feature type="compositionally biased region" description="Polar residues" evidence="23">
    <location>
        <begin position="138"/>
        <end position="147"/>
    </location>
</feature>
<evidence type="ECO:0000256" key="5">
    <source>
        <dbReference type="ARBA" id="ARBA00012483"/>
    </source>
</evidence>
<comment type="caution">
    <text evidence="26">The sequence shown here is derived from an EMBL/GenBank/DDBJ whole genome shotgun (WGS) entry which is preliminary data.</text>
</comment>
<dbReference type="EMBL" id="JAERUA010000001">
    <property type="protein sequence ID" value="KAI1904946.1"/>
    <property type="molecule type" value="Genomic_DNA"/>
</dbReference>
<evidence type="ECO:0000256" key="21">
    <source>
        <dbReference type="ARBA" id="ARBA00080502"/>
    </source>
</evidence>
<evidence type="ECO:0000313" key="27">
    <source>
        <dbReference type="Proteomes" id="UP000829720"/>
    </source>
</evidence>
<protein>
    <recommendedName>
        <fullName evidence="19">E3 ubiquitin-protein ligase RNF180</fullName>
        <ecNumber evidence="5">2.3.2.27</ecNumber>
    </recommendedName>
    <alternativeName>
        <fullName evidence="21">RING finger protein 180</fullName>
    </alternativeName>
    <alternativeName>
        <fullName evidence="20">RING-type E3 ubiquitin transferase RNF180</fullName>
    </alternativeName>
</protein>
<feature type="compositionally biased region" description="Basic residues" evidence="23">
    <location>
        <begin position="112"/>
        <end position="121"/>
    </location>
</feature>
<dbReference type="GO" id="GO:0032436">
    <property type="term" value="P:positive regulation of proteasomal ubiquitin-dependent protein catabolic process"/>
    <property type="evidence" value="ECO:0007669"/>
    <property type="project" value="TreeGrafter"/>
</dbReference>
<evidence type="ECO:0000256" key="11">
    <source>
        <dbReference type="ARBA" id="ARBA00022786"/>
    </source>
</evidence>
<dbReference type="InterPro" id="IPR045790">
    <property type="entry name" value="RNF180_C"/>
</dbReference>
<keyword evidence="11" id="KW-0833">Ubl conjugation pathway</keyword>
<comment type="pathway">
    <text evidence="4">Protein modification; protein ubiquitination.</text>
</comment>
<evidence type="ECO:0000256" key="3">
    <source>
        <dbReference type="ARBA" id="ARBA00004389"/>
    </source>
</evidence>
<reference evidence="26" key="1">
    <citation type="submission" date="2021-01" db="EMBL/GenBank/DDBJ databases">
        <authorList>
            <person name="Zahm M."/>
            <person name="Roques C."/>
            <person name="Cabau C."/>
            <person name="Klopp C."/>
            <person name="Donnadieu C."/>
            <person name="Jouanno E."/>
            <person name="Lampietro C."/>
            <person name="Louis A."/>
            <person name="Herpin A."/>
            <person name="Echchiki A."/>
            <person name="Berthelot C."/>
            <person name="Parey E."/>
            <person name="Roest-Crollius H."/>
            <person name="Braasch I."/>
            <person name="Postlethwait J."/>
            <person name="Bobe J."/>
            <person name="Montfort J."/>
            <person name="Bouchez O."/>
            <person name="Begum T."/>
            <person name="Mejri S."/>
            <person name="Adams A."/>
            <person name="Chen W.-J."/>
            <person name="Guiguen Y."/>
        </authorList>
    </citation>
    <scope>NUCLEOTIDE SEQUENCE</scope>
    <source>
        <tissue evidence="26">Blood</tissue>
    </source>
</reference>
<evidence type="ECO:0000256" key="4">
    <source>
        <dbReference type="ARBA" id="ARBA00004906"/>
    </source>
</evidence>
<dbReference type="PANTHER" id="PTHR46717:SF1">
    <property type="entry name" value="E3 UBIQUITIN-PROTEIN LIGASE RNF180"/>
    <property type="match status" value="1"/>
</dbReference>
<organism evidence="26 27">
    <name type="scientific">Albula goreensis</name>
    <dbReference type="NCBI Taxonomy" id="1534307"/>
    <lineage>
        <taxon>Eukaryota</taxon>
        <taxon>Metazoa</taxon>
        <taxon>Chordata</taxon>
        <taxon>Craniata</taxon>
        <taxon>Vertebrata</taxon>
        <taxon>Euteleostomi</taxon>
        <taxon>Actinopterygii</taxon>
        <taxon>Neopterygii</taxon>
        <taxon>Teleostei</taxon>
        <taxon>Albuliformes</taxon>
        <taxon>Albulidae</taxon>
        <taxon>Albula</taxon>
    </lineage>
</organism>